<name>A0ABX8CHW4_9NOCA</name>
<reference evidence="1 2" key="1">
    <citation type="submission" date="2021-04" db="EMBL/GenBank/DDBJ databases">
        <title>Nocardia tengchongensis.</title>
        <authorList>
            <person name="Zhuang k."/>
            <person name="Ran Y."/>
            <person name="Li W."/>
        </authorList>
    </citation>
    <scope>NUCLEOTIDE SEQUENCE [LARGE SCALE GENOMIC DNA]</scope>
    <source>
        <strain evidence="1 2">CFH S0057</strain>
    </source>
</reference>
<dbReference type="Proteomes" id="UP000683310">
    <property type="component" value="Chromosome"/>
</dbReference>
<proteinExistence type="predicted"/>
<evidence type="ECO:0000313" key="2">
    <source>
        <dbReference type="Proteomes" id="UP000683310"/>
    </source>
</evidence>
<protein>
    <submittedName>
        <fullName evidence="1">Uncharacterized protein</fullName>
    </submittedName>
</protein>
<accession>A0ABX8CHW4</accession>
<evidence type="ECO:0000313" key="1">
    <source>
        <dbReference type="EMBL" id="QVI19552.1"/>
    </source>
</evidence>
<sequence>MALVSVEHATQRLRIRTGGGTEISWEENYFTAFGDSGTRWHLLPVATSSVGGFIVAHGAWSASGYEAVLTRSTLAQAPFAPSVVAVHNADPHTGAHRW</sequence>
<dbReference type="EMBL" id="CP074371">
    <property type="protein sequence ID" value="QVI19552.1"/>
    <property type="molecule type" value="Genomic_DNA"/>
</dbReference>
<gene>
    <name evidence="1" type="ORF">KHQ06_24655</name>
</gene>
<organism evidence="1 2">
    <name type="scientific">Nocardia tengchongensis</name>
    <dbReference type="NCBI Taxonomy" id="2055889"/>
    <lineage>
        <taxon>Bacteria</taxon>
        <taxon>Bacillati</taxon>
        <taxon>Actinomycetota</taxon>
        <taxon>Actinomycetes</taxon>
        <taxon>Mycobacteriales</taxon>
        <taxon>Nocardiaceae</taxon>
        <taxon>Nocardia</taxon>
    </lineage>
</organism>
<keyword evidence="2" id="KW-1185">Reference proteome</keyword>